<dbReference type="EMBL" id="SJDL01000030">
    <property type="protein sequence ID" value="TBW51558.1"/>
    <property type="molecule type" value="Genomic_DNA"/>
</dbReference>
<feature type="chain" id="PRO_5046367336" evidence="1">
    <location>
        <begin position="21"/>
        <end position="573"/>
    </location>
</feature>
<dbReference type="Gene3D" id="2.40.160.50">
    <property type="entry name" value="membrane protein fhac: a member of the omp85/tpsb transporter family"/>
    <property type="match status" value="1"/>
</dbReference>
<dbReference type="InterPro" id="IPR051544">
    <property type="entry name" value="TPS_OM_transporter"/>
</dbReference>
<feature type="domain" description="Haemolysin activator HlyB C-terminal" evidence="2">
    <location>
        <begin position="247"/>
        <end position="498"/>
    </location>
</feature>
<feature type="signal peptide" evidence="1">
    <location>
        <begin position="1"/>
        <end position="20"/>
    </location>
</feature>
<dbReference type="PANTHER" id="PTHR34597">
    <property type="entry name" value="SLR1661 PROTEIN"/>
    <property type="match status" value="1"/>
</dbReference>
<accession>A0ABY1ZIR9</accession>
<dbReference type="PANTHER" id="PTHR34597:SF3">
    <property type="entry name" value="OUTER MEMBRANE TRANSPORTER CDIB"/>
    <property type="match status" value="1"/>
</dbReference>
<evidence type="ECO:0000256" key="1">
    <source>
        <dbReference type="SAM" id="SignalP"/>
    </source>
</evidence>
<reference evidence="3 4" key="1">
    <citation type="submission" date="2019-02" db="EMBL/GenBank/DDBJ databases">
        <title>Marinobacter halodurans sp. nov., a marine bacterium isolated from sea tidal flat.</title>
        <authorList>
            <person name="Yoo Y."/>
            <person name="Lee D.W."/>
            <person name="Kim B.S."/>
            <person name="Kim J.-J."/>
        </authorList>
    </citation>
    <scope>NUCLEOTIDE SEQUENCE [LARGE SCALE GENOMIC DNA]</scope>
    <source>
        <strain evidence="3 4">YJ-S3-2</strain>
    </source>
</reference>
<dbReference type="Proteomes" id="UP000313645">
    <property type="component" value="Unassembled WGS sequence"/>
</dbReference>
<protein>
    <submittedName>
        <fullName evidence="3">ShlB/FhaC/HecB family hemolysin secretion/activation protein</fullName>
    </submittedName>
</protein>
<keyword evidence="4" id="KW-1185">Reference proteome</keyword>
<evidence type="ECO:0000313" key="4">
    <source>
        <dbReference type="Proteomes" id="UP000313645"/>
    </source>
</evidence>
<organism evidence="3 4">
    <name type="scientific">Marinobacter halodurans</name>
    <dbReference type="NCBI Taxonomy" id="2528979"/>
    <lineage>
        <taxon>Bacteria</taxon>
        <taxon>Pseudomonadati</taxon>
        <taxon>Pseudomonadota</taxon>
        <taxon>Gammaproteobacteria</taxon>
        <taxon>Pseudomonadales</taxon>
        <taxon>Marinobacteraceae</taxon>
        <taxon>Marinobacter</taxon>
    </lineage>
</organism>
<dbReference type="InterPro" id="IPR005565">
    <property type="entry name" value="Hemolysn_activator_HlyB_C"/>
</dbReference>
<comment type="caution">
    <text evidence="3">The sequence shown here is derived from an EMBL/GenBank/DDBJ whole genome shotgun (WGS) entry which is preliminary data.</text>
</comment>
<dbReference type="Pfam" id="PF03865">
    <property type="entry name" value="ShlB"/>
    <property type="match status" value="1"/>
</dbReference>
<evidence type="ECO:0000259" key="2">
    <source>
        <dbReference type="Pfam" id="PF03865"/>
    </source>
</evidence>
<sequence length="573" mass="62661">MKFVALMVFVGCLISAPSGAVVRFASPSTDNATRLSSALDASFSNQQPVSGWLTPAPHAATRPDRAQLQTDWPSGRCVPIDSVRMPGLRLLSSRVVTRVQALVQPETRQCLDPERLNGLASRINRVLEEEGEQDTIAWLPERPIVDHVLTLRFRNAAMGETRKDIARSGPSATAHFSSRGTALVASDALPSYTFGRWSRPAGLADVAPVEGGNTASADSPKAPTVRFQHVHRHWLGSHLQLAGNSASSRDQRSGQIGLEADNLIRDDHALRLNFNESESQRIENEAEAFSFHYAFPLGLNRFSFDVDNFSYRSTVIGDEGKYDASGEGRNIHVSGQRALFSLYGVQFDSVMSLSTRDASYYEDGEWVEDSSRQKSRFTLQGSTSHELWYDVIATTQVSAVSGLEMVGKEYDMEEDFNEDEAFSKYSLSAALSRDFFSWRWGLSGHYQFSPNDLPDSEYLTVAGSSLISGFNGQSVSASQGGWLRLDASSPHFDMPLMPYLRSGLNFSLLRGWVPYTEAQADRYGSASAAEISLSMQGQGFQAGLSVGRMLGASSLATTKPDVPDVSLSLSMGL</sequence>
<name>A0ABY1ZIR9_9GAMM</name>
<keyword evidence="1" id="KW-0732">Signal</keyword>
<proteinExistence type="predicted"/>
<evidence type="ECO:0000313" key="3">
    <source>
        <dbReference type="EMBL" id="TBW51558.1"/>
    </source>
</evidence>
<gene>
    <name evidence="3" type="ORF">EZI54_16930</name>
</gene>